<evidence type="ECO:0008006" key="4">
    <source>
        <dbReference type="Google" id="ProtNLM"/>
    </source>
</evidence>
<accession>A0ABV6NNH9</accession>
<evidence type="ECO:0000313" key="3">
    <source>
        <dbReference type="Proteomes" id="UP001589833"/>
    </source>
</evidence>
<proteinExistence type="predicted"/>
<evidence type="ECO:0000313" key="2">
    <source>
        <dbReference type="EMBL" id="MFC0562303.1"/>
    </source>
</evidence>
<name>A0ABV6NNH9_9BACI</name>
<organism evidence="2 3">
    <name type="scientific">Halalkalibacter alkalisediminis</name>
    <dbReference type="NCBI Taxonomy" id="935616"/>
    <lineage>
        <taxon>Bacteria</taxon>
        <taxon>Bacillati</taxon>
        <taxon>Bacillota</taxon>
        <taxon>Bacilli</taxon>
        <taxon>Bacillales</taxon>
        <taxon>Bacillaceae</taxon>
        <taxon>Halalkalibacter</taxon>
    </lineage>
</organism>
<feature type="compositionally biased region" description="Polar residues" evidence="1">
    <location>
        <begin position="64"/>
        <end position="73"/>
    </location>
</feature>
<keyword evidence="3" id="KW-1185">Reference proteome</keyword>
<gene>
    <name evidence="2" type="ORF">ACFFH4_26040</name>
</gene>
<comment type="caution">
    <text evidence="2">The sequence shown here is derived from an EMBL/GenBank/DDBJ whole genome shotgun (WGS) entry which is preliminary data.</text>
</comment>
<evidence type="ECO:0000256" key="1">
    <source>
        <dbReference type="SAM" id="MobiDB-lite"/>
    </source>
</evidence>
<dbReference type="Proteomes" id="UP001589833">
    <property type="component" value="Unassembled WGS sequence"/>
</dbReference>
<protein>
    <recommendedName>
        <fullName evidence="4">Spore coat protein</fullName>
    </recommendedName>
</protein>
<sequence length="106" mass="12478">MFPAPLQGIGRFSPVDFGHNFHQRQGHFWHQSGYLGNGYGHFGYQPVYNHGHEYQWHNHYVQHQSHPVQSQTKTHVKHNPHDSHSHHGYSYGQGSGQFPDYYNHNY</sequence>
<dbReference type="RefSeq" id="WP_273847498.1">
    <property type="nucleotide sequence ID" value="NZ_JAQQWT010000027.1"/>
</dbReference>
<reference evidence="2 3" key="1">
    <citation type="submission" date="2024-09" db="EMBL/GenBank/DDBJ databases">
        <authorList>
            <person name="Sun Q."/>
            <person name="Mori K."/>
        </authorList>
    </citation>
    <scope>NUCLEOTIDE SEQUENCE [LARGE SCALE GENOMIC DNA]</scope>
    <source>
        <strain evidence="2 3">NCAIM B.02301</strain>
    </source>
</reference>
<dbReference type="EMBL" id="JBHLTR010000122">
    <property type="protein sequence ID" value="MFC0562303.1"/>
    <property type="molecule type" value="Genomic_DNA"/>
</dbReference>
<feature type="region of interest" description="Disordered" evidence="1">
    <location>
        <begin position="64"/>
        <end position="96"/>
    </location>
</feature>